<feature type="compositionally biased region" description="Polar residues" evidence="1">
    <location>
        <begin position="24"/>
        <end position="35"/>
    </location>
</feature>
<reference evidence="2 3" key="1">
    <citation type="submission" date="2015-02" db="EMBL/GenBank/DDBJ databases">
        <title>Draft Genome Sequences of Two Closely-Related Aflatoxigenic Aspergillus Species Obtained from the Cote d'Ivoire.</title>
        <authorList>
            <person name="Moore G.G."/>
            <person name="Beltz S.B."/>
            <person name="Mack B.M."/>
        </authorList>
    </citation>
    <scope>NUCLEOTIDE SEQUENCE [LARGE SCALE GENOMIC DNA]</scope>
    <source>
        <strain evidence="2 3">SRRC1468</strain>
    </source>
</reference>
<keyword evidence="3" id="KW-1185">Reference proteome</keyword>
<feature type="compositionally biased region" description="Polar residues" evidence="1">
    <location>
        <begin position="46"/>
        <end position="69"/>
    </location>
</feature>
<proteinExistence type="predicted"/>
<protein>
    <submittedName>
        <fullName evidence="2">Uncharacterized protein</fullName>
    </submittedName>
</protein>
<comment type="caution">
    <text evidence="2">The sequence shown here is derived from an EMBL/GenBank/DDBJ whole genome shotgun (WGS) entry which is preliminary data.</text>
</comment>
<sequence>MDAGGEKLSGGTVASRASYDGQPRSFSDMHTTLDTMEQDGWAPIWRQSSSNANTAHKETTFQPNRQPSPKISPAEELEGLWVEDVPPGDYADNAGIQLVKPYAIEEPDAESTYEHDNPTVSPFKGDGLATPQGDLVDSMEGLHCDSDNPDPQVMISPKRGRKRKPTNPLGISRSEQRYTSKSAFDVYEGPTLSPKRPRRKSKRSKENLRASLASNRTRALSGSSATSVSTDFSGATVPGEPTASDEMDLD</sequence>
<evidence type="ECO:0000256" key="1">
    <source>
        <dbReference type="SAM" id="MobiDB-lite"/>
    </source>
</evidence>
<dbReference type="AlphaFoldDB" id="A0A0F8V129"/>
<organism evidence="2 3">
    <name type="scientific">Aspergillus rambellii</name>
    <dbReference type="NCBI Taxonomy" id="308745"/>
    <lineage>
        <taxon>Eukaryota</taxon>
        <taxon>Fungi</taxon>
        <taxon>Dikarya</taxon>
        <taxon>Ascomycota</taxon>
        <taxon>Pezizomycotina</taxon>
        <taxon>Eurotiomycetes</taxon>
        <taxon>Eurotiomycetidae</taxon>
        <taxon>Eurotiales</taxon>
        <taxon>Aspergillaceae</taxon>
        <taxon>Aspergillus</taxon>
        <taxon>Aspergillus subgen. Nidulantes</taxon>
    </lineage>
</organism>
<feature type="region of interest" description="Disordered" evidence="1">
    <location>
        <begin position="1"/>
        <end position="250"/>
    </location>
</feature>
<evidence type="ECO:0000313" key="3">
    <source>
        <dbReference type="Proteomes" id="UP000034291"/>
    </source>
</evidence>
<feature type="compositionally biased region" description="Polar residues" evidence="1">
    <location>
        <begin position="212"/>
        <end position="233"/>
    </location>
</feature>
<evidence type="ECO:0000313" key="2">
    <source>
        <dbReference type="EMBL" id="KKK16701.1"/>
    </source>
</evidence>
<dbReference type="Proteomes" id="UP000034291">
    <property type="component" value="Unassembled WGS sequence"/>
</dbReference>
<dbReference type="EMBL" id="JZBS01002943">
    <property type="protein sequence ID" value="KKK16701.1"/>
    <property type="molecule type" value="Genomic_DNA"/>
</dbReference>
<name>A0A0F8V129_9EURO</name>
<dbReference type="OrthoDB" id="4186058at2759"/>
<gene>
    <name evidence="2" type="ORF">ARAM_004013</name>
</gene>
<accession>A0A0F8V129</accession>